<dbReference type="InterPro" id="IPR036291">
    <property type="entry name" value="NAD(P)-bd_dom_sf"/>
</dbReference>
<dbReference type="SUPFAM" id="SSF55347">
    <property type="entry name" value="Glyceraldehyde-3-phosphate dehydrogenase-like, C-terminal domain"/>
    <property type="match status" value="1"/>
</dbReference>
<comment type="similarity">
    <text evidence="1">Belongs to the Gfo/Idh/MocA family.</text>
</comment>
<sequence length="323" mass="34731">MVTRFAIIGAARIAKNALIDPIAEHPDALLTAIGASSLARAREFAMAHTIPHAGTYEDVIARPDIDVVYIALPPSGHLEWSLKALAAGKHVFLEKPATMTAEDAHTLVMAADAAGKRLIEAFHYRWHPLFVRAMEIVRSGQLGRLVTGSAEFSAPIARNAREFRWQAALGGGALADLGCYPVSWMRHLAGAEPVVTAAHQDLEADGVDRRTTAHLRFPDGFEADIICDMDPPNGQRTPYLEVIGDKGHMAITNPLAPQYGAEILLDIDGQETRETFPRRPTFAYQFDGVVAAIQAGTPVWTEGADLIGNAEAMAAIRSVAATG</sequence>
<evidence type="ECO:0000313" key="6">
    <source>
        <dbReference type="Proteomes" id="UP000245086"/>
    </source>
</evidence>
<dbReference type="AlphaFoldDB" id="A0A2P2EAZ7"/>
<dbReference type="Gene3D" id="3.40.50.720">
    <property type="entry name" value="NAD(P)-binding Rossmann-like Domain"/>
    <property type="match status" value="1"/>
</dbReference>
<dbReference type="InterPro" id="IPR000683">
    <property type="entry name" value="Gfo/Idh/MocA-like_OxRdtase_N"/>
</dbReference>
<dbReference type="Pfam" id="PF22725">
    <property type="entry name" value="GFO_IDH_MocA_C3"/>
    <property type="match status" value="1"/>
</dbReference>
<keyword evidence="2 5" id="KW-0560">Oxidoreductase</keyword>
<dbReference type="RefSeq" id="WP_108985090.1">
    <property type="nucleotide sequence ID" value="NZ_BFBR01000005.1"/>
</dbReference>
<dbReference type="PANTHER" id="PTHR22604">
    <property type="entry name" value="OXIDOREDUCTASES"/>
    <property type="match status" value="1"/>
</dbReference>
<dbReference type="Gene3D" id="3.30.360.10">
    <property type="entry name" value="Dihydrodipicolinate Reductase, domain 2"/>
    <property type="match status" value="1"/>
</dbReference>
<evidence type="ECO:0000259" key="3">
    <source>
        <dbReference type="Pfam" id="PF01408"/>
    </source>
</evidence>
<dbReference type="SUPFAM" id="SSF51735">
    <property type="entry name" value="NAD(P)-binding Rossmann-fold domains"/>
    <property type="match status" value="1"/>
</dbReference>
<dbReference type="GO" id="GO:0000166">
    <property type="term" value="F:nucleotide binding"/>
    <property type="evidence" value="ECO:0007669"/>
    <property type="project" value="InterPro"/>
</dbReference>
<dbReference type="Pfam" id="PF01408">
    <property type="entry name" value="GFO_IDH_MocA"/>
    <property type="match status" value="1"/>
</dbReference>
<dbReference type="GO" id="GO:0047061">
    <property type="term" value="F:glucose-fructose oxidoreductase activity"/>
    <property type="evidence" value="ECO:0007669"/>
    <property type="project" value="UniProtKB-EC"/>
</dbReference>
<feature type="domain" description="Gfo/Idh/MocA-like oxidoreductase N-terminal" evidence="3">
    <location>
        <begin position="4"/>
        <end position="120"/>
    </location>
</feature>
<evidence type="ECO:0000313" key="5">
    <source>
        <dbReference type="EMBL" id="GBF58234.1"/>
    </source>
</evidence>
<evidence type="ECO:0000259" key="4">
    <source>
        <dbReference type="Pfam" id="PF22725"/>
    </source>
</evidence>
<accession>A0A2P2EAZ7</accession>
<gene>
    <name evidence="5" type="primary">gfo</name>
    <name evidence="5" type="ORF">PbB2_01906</name>
</gene>
<reference evidence="5 6" key="1">
    <citation type="journal article" date="2018" name="Genome Announc.">
        <title>Draft Genome Sequence of "Candidatus Phycosocius bacilliformis," an Alphaproteobacterial Ectosymbiont of the Hydrocarbon-Producing Green Alga Botryococcus braunii.</title>
        <authorList>
            <person name="Tanabe Y."/>
            <person name="Yamaguchi H."/>
            <person name="Watanabe M.M."/>
        </authorList>
    </citation>
    <scope>NUCLEOTIDE SEQUENCE [LARGE SCALE GENOMIC DNA]</scope>
    <source>
        <strain evidence="5 6">BOTRYCO-2</strain>
    </source>
</reference>
<dbReference type="InterPro" id="IPR050984">
    <property type="entry name" value="Gfo/Idh/MocA_domain"/>
</dbReference>
<dbReference type="PANTHER" id="PTHR22604:SF105">
    <property type="entry name" value="TRANS-1,2-DIHYDROBENZENE-1,2-DIOL DEHYDROGENASE"/>
    <property type="match status" value="1"/>
</dbReference>
<proteinExistence type="inferred from homology"/>
<feature type="domain" description="GFO/IDH/MocA-like oxidoreductase" evidence="4">
    <location>
        <begin position="130"/>
        <end position="248"/>
    </location>
</feature>
<evidence type="ECO:0000256" key="2">
    <source>
        <dbReference type="ARBA" id="ARBA00023002"/>
    </source>
</evidence>
<dbReference type="Proteomes" id="UP000245086">
    <property type="component" value="Unassembled WGS sequence"/>
</dbReference>
<name>A0A2P2EAZ7_9PROT</name>
<comment type="caution">
    <text evidence="5">The sequence shown here is derived from an EMBL/GenBank/DDBJ whole genome shotgun (WGS) entry which is preliminary data.</text>
</comment>
<evidence type="ECO:0000256" key="1">
    <source>
        <dbReference type="ARBA" id="ARBA00010928"/>
    </source>
</evidence>
<dbReference type="InterPro" id="IPR055170">
    <property type="entry name" value="GFO_IDH_MocA-like_dom"/>
</dbReference>
<dbReference type="OrthoDB" id="9792935at2"/>
<organism evidence="5 6">
    <name type="scientific">Candidatus Phycosocius bacilliformis</name>
    <dbReference type="NCBI Taxonomy" id="1445552"/>
    <lineage>
        <taxon>Bacteria</taxon>
        <taxon>Pseudomonadati</taxon>
        <taxon>Pseudomonadota</taxon>
        <taxon>Alphaproteobacteria</taxon>
        <taxon>Caulobacterales</taxon>
        <taxon>Caulobacterales incertae sedis</taxon>
        <taxon>Candidatus Phycosocius</taxon>
    </lineage>
</organism>
<keyword evidence="6" id="KW-1185">Reference proteome</keyword>
<dbReference type="EMBL" id="BFBR01000005">
    <property type="protein sequence ID" value="GBF58234.1"/>
    <property type="molecule type" value="Genomic_DNA"/>
</dbReference>
<protein>
    <submittedName>
        <fullName evidence="5">Glucose-fructose oxidoreductase</fullName>
        <ecNumber evidence="5">1.1.99.28</ecNumber>
    </submittedName>
</protein>
<dbReference type="EC" id="1.1.99.28" evidence="5"/>